<dbReference type="Proteomes" id="UP000324800">
    <property type="component" value="Unassembled WGS sequence"/>
</dbReference>
<evidence type="ECO:0000313" key="2">
    <source>
        <dbReference type="Proteomes" id="UP000324800"/>
    </source>
</evidence>
<name>A0A5J4T9S2_9EUKA</name>
<sequence length="20" mass="2034">AGTASTLAGKAADYFKEIGY</sequence>
<protein>
    <submittedName>
        <fullName evidence="1">Uncharacterized protein</fullName>
    </submittedName>
</protein>
<proteinExistence type="predicted"/>
<dbReference type="EMBL" id="SNRW01035385">
    <property type="protein sequence ID" value="KAA6354977.1"/>
    <property type="molecule type" value="Genomic_DNA"/>
</dbReference>
<dbReference type="AlphaFoldDB" id="A0A5J4T9S2"/>
<comment type="caution">
    <text evidence="1">The sequence shown here is derived from an EMBL/GenBank/DDBJ whole genome shotgun (WGS) entry which is preliminary data.</text>
</comment>
<accession>A0A5J4T9S2</accession>
<feature type="non-terminal residue" evidence="1">
    <location>
        <position position="1"/>
    </location>
</feature>
<reference evidence="1 2" key="1">
    <citation type="submission" date="2019-03" db="EMBL/GenBank/DDBJ databases">
        <title>Single cell metagenomics reveals metabolic interactions within the superorganism composed of flagellate Streblomastix strix and complex community of Bacteroidetes bacteria on its surface.</title>
        <authorList>
            <person name="Treitli S.C."/>
            <person name="Kolisko M."/>
            <person name="Husnik F."/>
            <person name="Keeling P."/>
            <person name="Hampl V."/>
        </authorList>
    </citation>
    <scope>NUCLEOTIDE SEQUENCE [LARGE SCALE GENOMIC DNA]</scope>
    <source>
        <strain evidence="1">ST1C</strain>
    </source>
</reference>
<organism evidence="1 2">
    <name type="scientific">Streblomastix strix</name>
    <dbReference type="NCBI Taxonomy" id="222440"/>
    <lineage>
        <taxon>Eukaryota</taxon>
        <taxon>Metamonada</taxon>
        <taxon>Preaxostyla</taxon>
        <taxon>Oxymonadida</taxon>
        <taxon>Streblomastigidae</taxon>
        <taxon>Streblomastix</taxon>
    </lineage>
</organism>
<evidence type="ECO:0000313" key="1">
    <source>
        <dbReference type="EMBL" id="KAA6354977.1"/>
    </source>
</evidence>
<gene>
    <name evidence="1" type="ORF">EZS28_049496</name>
</gene>